<dbReference type="PANTHER" id="PTHR46880">
    <property type="entry name" value="RAS-ASSOCIATING DOMAIN-CONTAINING PROTEIN"/>
    <property type="match status" value="1"/>
</dbReference>
<evidence type="ECO:0000313" key="3">
    <source>
        <dbReference type="Proteomes" id="UP000594260"/>
    </source>
</evidence>
<dbReference type="InParanoid" id="A0A7M7JMP7"/>
<dbReference type="RefSeq" id="XP_022648536.1">
    <property type="nucleotide sequence ID" value="XM_022792801.1"/>
</dbReference>
<dbReference type="OMA" id="RENHMAD"/>
<sequence>MKRAYPGATESGADCEQVLPVNVVGNNCGGGGSASVAAAIVAGRPSHTVALTAGNTNLVVVSTSGTNLVHTTDVGIHSGNEQQSIKVAKLAKASTEPESTGELAGLDQLELTVTETGTGEDVGGAEQAEEVLLVEAIQSGGDLIAVPAGTVVDDTGAAVAGVLGDVTATVTTAASETVATETVVVQVAAPHSIVNNTNEGQTNIEGDGVTYETVQGSVGLSNDTVTAVEWPGERSGETEVPVGGDEDEALSGGTSIMDDEWLEEGDGTWPPIWTREMWLERRAKHHWLSARESRLGCRYCLRVKYMGTSAGDSIDVSSEWVSYSIAYSGETREQQLKSLRNKIQRHEVSKAHVKAEELINNNKNNLPTHSQVTQTLNKQVHMTAQVFKDVYALVKESIDFEVYEATFQANLKYKSYRDFAIYQEFEAVSIVWHIAEQIRSQLVRQVMSHRFPLAVVVDHVEGYLTSAQSVFLIYLRIRSESSGLRNVFWDAIPYPSTNDPSMGPMPVVSQSLLDGGFTVDFLSQHLMCFVTDPLGVHLGAGSNLCHQLALSFDKIVIWYVLAYRLEEMVLATMRKLAAPNYIGQLYETLFALTQLSDRNLQELLINTPSVHDQVLRVGQLFQPADVASTFKAVSALSESYAILYMYMIQAGNDTTRSEAEKRKYSFAKGLMESEQFVRELALVYDVLKLLHDTRMQVDCTDCDMARADSVLVQAMEGLMTLRQQPGPFETAALTELQPGGSRMFINVGPLIDNPLLQAPNRAAFMDHIVELSRENMISISGLAEHLVENFIRDLHTINLTNWPPNAPVTFADESVRRLCSVFELEDREADIREAFRNFVRTGRQAGAISQDMVLLQNHANVFPCSSEMCADVVEKINKCKPARAVESIRSLSASLFVHVNGDSIFVPLPLVRTWCVKYPLATESKTPKKKKPLEEENCSVTSARTANEISQGQQQSEESFVAVLQE</sequence>
<dbReference type="AlphaFoldDB" id="A0A7M7JMP7"/>
<dbReference type="GeneID" id="111245045"/>
<dbReference type="OrthoDB" id="6505230at2759"/>
<dbReference type="KEGG" id="vde:111245045"/>
<proteinExistence type="predicted"/>
<accession>A0A7M7JMP7</accession>
<protein>
    <submittedName>
        <fullName evidence="2">Uncharacterized protein</fullName>
    </submittedName>
</protein>
<dbReference type="PANTHER" id="PTHR46880:SF9">
    <property type="entry name" value="ZINC FINGER PROTEIN 862"/>
    <property type="match status" value="1"/>
</dbReference>
<dbReference type="EnsemblMetazoa" id="XM_022792801">
    <property type="protein sequence ID" value="XP_022648536"/>
    <property type="gene ID" value="LOC111245045"/>
</dbReference>
<feature type="compositionally biased region" description="Low complexity" evidence="1">
    <location>
        <begin position="948"/>
        <end position="959"/>
    </location>
</feature>
<organism evidence="2 3">
    <name type="scientific">Varroa destructor</name>
    <name type="common">Honeybee mite</name>
    <dbReference type="NCBI Taxonomy" id="109461"/>
    <lineage>
        <taxon>Eukaryota</taxon>
        <taxon>Metazoa</taxon>
        <taxon>Ecdysozoa</taxon>
        <taxon>Arthropoda</taxon>
        <taxon>Chelicerata</taxon>
        <taxon>Arachnida</taxon>
        <taxon>Acari</taxon>
        <taxon>Parasitiformes</taxon>
        <taxon>Mesostigmata</taxon>
        <taxon>Gamasina</taxon>
        <taxon>Dermanyssoidea</taxon>
        <taxon>Varroidae</taxon>
        <taxon>Varroa</taxon>
    </lineage>
</organism>
<dbReference type="Proteomes" id="UP000594260">
    <property type="component" value="Unplaced"/>
</dbReference>
<feature type="compositionally biased region" description="Polar residues" evidence="1">
    <location>
        <begin position="938"/>
        <end position="947"/>
    </location>
</feature>
<keyword evidence="3" id="KW-1185">Reference proteome</keyword>
<evidence type="ECO:0000313" key="2">
    <source>
        <dbReference type="EnsemblMetazoa" id="XP_022648536"/>
    </source>
</evidence>
<reference evidence="2" key="1">
    <citation type="submission" date="2021-01" db="UniProtKB">
        <authorList>
            <consortium name="EnsemblMetazoa"/>
        </authorList>
    </citation>
    <scope>IDENTIFICATION</scope>
</reference>
<evidence type="ECO:0000256" key="1">
    <source>
        <dbReference type="SAM" id="MobiDB-lite"/>
    </source>
</evidence>
<name>A0A7M7JMP7_VARDE</name>
<feature type="region of interest" description="Disordered" evidence="1">
    <location>
        <begin position="925"/>
        <end position="966"/>
    </location>
</feature>